<gene>
    <name evidence="1" type="ORF">GAO09_20835</name>
</gene>
<organism evidence="1 2">
    <name type="scientific">Endobacterium cereale</name>
    <dbReference type="NCBI Taxonomy" id="2663029"/>
    <lineage>
        <taxon>Bacteria</taxon>
        <taxon>Pseudomonadati</taxon>
        <taxon>Pseudomonadota</taxon>
        <taxon>Alphaproteobacteria</taxon>
        <taxon>Hyphomicrobiales</taxon>
        <taxon>Rhizobiaceae</taxon>
        <taxon>Endobacterium</taxon>
    </lineage>
</organism>
<reference evidence="1 2" key="1">
    <citation type="submission" date="2019-11" db="EMBL/GenBank/DDBJ databases">
        <title>Genome analysis of Rhizobacterium cereale a novel genus and species isolated from maize roots in North Spain.</title>
        <authorList>
            <person name="Menendez E."/>
            <person name="Flores-Felix J.D."/>
            <person name="Ramirez-Bahena M.-H."/>
            <person name="Igual J.M."/>
            <person name="Garcia-Fraile P."/>
            <person name="Peix A."/>
            <person name="Velazquez E."/>
        </authorList>
    </citation>
    <scope>NUCLEOTIDE SEQUENCE [LARGE SCALE GENOMIC DNA]</scope>
    <source>
        <strain evidence="1 2">RZME27</strain>
    </source>
</reference>
<evidence type="ECO:0000313" key="2">
    <source>
        <dbReference type="Proteomes" id="UP000435138"/>
    </source>
</evidence>
<dbReference type="Proteomes" id="UP000435138">
    <property type="component" value="Unassembled WGS sequence"/>
</dbReference>
<sequence>MSTHLSGQSIESSAVRKVWNVSEFAKRYRLDEKEETRLVRLLGQFAAEHELLMNASRAPLYR</sequence>
<evidence type="ECO:0000313" key="1">
    <source>
        <dbReference type="EMBL" id="MQY48484.1"/>
    </source>
</evidence>
<proteinExistence type="predicted"/>
<dbReference type="EMBL" id="WIXI01000048">
    <property type="protein sequence ID" value="MQY48484.1"/>
    <property type="molecule type" value="Genomic_DNA"/>
</dbReference>
<comment type="caution">
    <text evidence="1">The sequence shown here is derived from an EMBL/GenBank/DDBJ whole genome shotgun (WGS) entry which is preliminary data.</text>
</comment>
<name>A0A6A8ACL7_9HYPH</name>
<keyword evidence="2" id="KW-1185">Reference proteome</keyword>
<dbReference type="AlphaFoldDB" id="A0A6A8ACL7"/>
<protein>
    <submittedName>
        <fullName evidence="1">Uncharacterized protein</fullName>
    </submittedName>
</protein>
<dbReference type="RefSeq" id="WP_153356963.1">
    <property type="nucleotide sequence ID" value="NZ_JAYKOO010000002.1"/>
</dbReference>
<accession>A0A6A8ACL7</accession>